<accession>A0A6A5XCU0</accession>
<dbReference type="RefSeq" id="XP_033379151.1">
    <property type="nucleotide sequence ID" value="XM_033531310.1"/>
</dbReference>
<dbReference type="EMBL" id="ML978075">
    <property type="protein sequence ID" value="KAF2010812.1"/>
    <property type="molecule type" value="Genomic_DNA"/>
</dbReference>
<dbReference type="AlphaFoldDB" id="A0A6A5XCU0"/>
<proteinExistence type="predicted"/>
<organism evidence="1 2">
    <name type="scientific">Aaosphaeria arxii CBS 175.79</name>
    <dbReference type="NCBI Taxonomy" id="1450172"/>
    <lineage>
        <taxon>Eukaryota</taxon>
        <taxon>Fungi</taxon>
        <taxon>Dikarya</taxon>
        <taxon>Ascomycota</taxon>
        <taxon>Pezizomycotina</taxon>
        <taxon>Dothideomycetes</taxon>
        <taxon>Pleosporomycetidae</taxon>
        <taxon>Pleosporales</taxon>
        <taxon>Pleosporales incertae sedis</taxon>
        <taxon>Aaosphaeria</taxon>
    </lineage>
</organism>
<evidence type="ECO:0000313" key="2">
    <source>
        <dbReference type="Proteomes" id="UP000799778"/>
    </source>
</evidence>
<sequence length="595" mass="68450">MNLKITSWACNFCHNCIEEDQEVLLVIHSNDSFRWAHQRKTAHFPDQVCPFCTTHEEAFAFHPLCLELFQSFFREYFRPEPEATRQLFELGKALDPILPVDGPSGVKHMLQVSRRSFNQKSMNEAIEKFRIKTPRAHEHTCTCCKCLLRRLRTLPNEILSDSIAPIAAGSPFQNALSIIGDMPAVLSELQKYPPRSYHVSGRAAVFETRFEFGGTSYITGLYNEEVPGSSLIKPCDEMYDYICVRINRIGITAIEFVCSDGAIPTRSKGDWVYAVAALNEPFYVKSKGLFLERILESAATNSKIMWDFSGLPFLMQPDSLLQDLRIPQPDNDMFLHYVPLNKATGISMSNISGDLHTITAHTDLSLYTRLNSSAMWTYFPLSSADDIENIWAVYPNEFLRIAGLVIQTKHKVVWLVPYFSPVAQEKLNFVHMASGPIRAFYQSDFGIVYGNHLFGTIPARTEDDELEPTRPPKIRYYRTRCPFTDFSQRDWMYSEASLADVEQAELCMEGSWCLGMLLHYKEYKATVGQFRYDKEIVKYTDRPRYISVLQDRRYIRISFFQSPPPVDDKCKLQEMTGTIVWWYSRLGCEVSLFKN</sequence>
<gene>
    <name evidence="1" type="ORF">BU24DRAFT_454374</name>
</gene>
<protein>
    <submittedName>
        <fullName evidence="1">Uncharacterized protein</fullName>
    </submittedName>
</protein>
<name>A0A6A5XCU0_9PLEO</name>
<dbReference type="GeneID" id="54288707"/>
<evidence type="ECO:0000313" key="1">
    <source>
        <dbReference type="EMBL" id="KAF2010812.1"/>
    </source>
</evidence>
<dbReference type="OrthoDB" id="3688094at2759"/>
<dbReference type="Proteomes" id="UP000799778">
    <property type="component" value="Unassembled WGS sequence"/>
</dbReference>
<reference evidence="1" key="1">
    <citation type="journal article" date="2020" name="Stud. Mycol.">
        <title>101 Dothideomycetes genomes: a test case for predicting lifestyles and emergence of pathogens.</title>
        <authorList>
            <person name="Haridas S."/>
            <person name="Albert R."/>
            <person name="Binder M."/>
            <person name="Bloem J."/>
            <person name="Labutti K."/>
            <person name="Salamov A."/>
            <person name="Andreopoulos B."/>
            <person name="Baker S."/>
            <person name="Barry K."/>
            <person name="Bills G."/>
            <person name="Bluhm B."/>
            <person name="Cannon C."/>
            <person name="Castanera R."/>
            <person name="Culley D."/>
            <person name="Daum C."/>
            <person name="Ezra D."/>
            <person name="Gonzalez J."/>
            <person name="Henrissat B."/>
            <person name="Kuo A."/>
            <person name="Liang C."/>
            <person name="Lipzen A."/>
            <person name="Lutzoni F."/>
            <person name="Magnuson J."/>
            <person name="Mondo S."/>
            <person name="Nolan M."/>
            <person name="Ohm R."/>
            <person name="Pangilinan J."/>
            <person name="Park H.-J."/>
            <person name="Ramirez L."/>
            <person name="Alfaro M."/>
            <person name="Sun H."/>
            <person name="Tritt A."/>
            <person name="Yoshinaga Y."/>
            <person name="Zwiers L.-H."/>
            <person name="Turgeon B."/>
            <person name="Goodwin S."/>
            <person name="Spatafora J."/>
            <person name="Crous P."/>
            <person name="Grigoriev I."/>
        </authorList>
    </citation>
    <scope>NUCLEOTIDE SEQUENCE</scope>
    <source>
        <strain evidence="1">CBS 175.79</strain>
    </source>
</reference>
<keyword evidence="2" id="KW-1185">Reference proteome</keyword>